<dbReference type="EMBL" id="JAKEVY010000005">
    <property type="protein sequence ID" value="MCF1716468.1"/>
    <property type="molecule type" value="Genomic_DNA"/>
</dbReference>
<reference evidence="2 3" key="1">
    <citation type="submission" date="2022-01" db="EMBL/GenBank/DDBJ databases">
        <title>Flavihumibacter sp. nov., isolated from sediment of a river.</title>
        <authorList>
            <person name="Liu H."/>
        </authorList>
    </citation>
    <scope>NUCLEOTIDE SEQUENCE [LARGE SCALE GENOMIC DNA]</scope>
    <source>
        <strain evidence="2 3">RY-1</strain>
    </source>
</reference>
<dbReference type="PANTHER" id="PTHR38588:SF1">
    <property type="entry name" value="BLL0334 PROTEIN"/>
    <property type="match status" value="1"/>
</dbReference>
<gene>
    <name evidence="2" type="ORF">L0U88_17640</name>
</gene>
<dbReference type="PANTHER" id="PTHR38588">
    <property type="entry name" value="BLL0334 PROTEIN"/>
    <property type="match status" value="1"/>
</dbReference>
<dbReference type="InterPro" id="IPR023393">
    <property type="entry name" value="START-like_dom_sf"/>
</dbReference>
<sequence>MTTTITKSFHVDHPVDAVWNNLTNPTQVVTCVPGASLTEQIDNDNYKGEVELKFGPVKARYDGLITFLERDAATKKMSLKGTGTDSKGKGGADMKMDGQLSEKDGGTDVNVTMEVNVTGMMAQFGSRLINDVSNQVFDQFVNNFKKQLAGEQVDNTLSAGSMVGGMIKGFFGGKK</sequence>
<evidence type="ECO:0000256" key="1">
    <source>
        <dbReference type="SAM" id="MobiDB-lite"/>
    </source>
</evidence>
<feature type="region of interest" description="Disordered" evidence="1">
    <location>
        <begin position="78"/>
        <end position="107"/>
    </location>
</feature>
<proteinExistence type="predicted"/>
<dbReference type="SUPFAM" id="SSF55961">
    <property type="entry name" value="Bet v1-like"/>
    <property type="match status" value="1"/>
</dbReference>
<dbReference type="Gene3D" id="3.30.530.20">
    <property type="match status" value="1"/>
</dbReference>
<dbReference type="InterPro" id="IPR010419">
    <property type="entry name" value="CO_DH_gsu"/>
</dbReference>
<accession>A0ABS9BN96</accession>
<evidence type="ECO:0000313" key="3">
    <source>
        <dbReference type="Proteomes" id="UP001200145"/>
    </source>
</evidence>
<dbReference type="Pfam" id="PF06240">
    <property type="entry name" value="COXG"/>
    <property type="match status" value="1"/>
</dbReference>
<dbReference type="RefSeq" id="WP_234867700.1">
    <property type="nucleotide sequence ID" value="NZ_JAKEVY010000005.1"/>
</dbReference>
<keyword evidence="3" id="KW-1185">Reference proteome</keyword>
<dbReference type="Proteomes" id="UP001200145">
    <property type="component" value="Unassembled WGS sequence"/>
</dbReference>
<comment type="caution">
    <text evidence="2">The sequence shown here is derived from an EMBL/GenBank/DDBJ whole genome shotgun (WGS) entry which is preliminary data.</text>
</comment>
<name>A0ABS9BN96_9BACT</name>
<dbReference type="CDD" id="cd07823">
    <property type="entry name" value="SRPBCC_5"/>
    <property type="match status" value="1"/>
</dbReference>
<protein>
    <submittedName>
        <fullName evidence="2">SRPBCC family protein</fullName>
    </submittedName>
</protein>
<organism evidence="2 3">
    <name type="scientific">Flavihumibacter fluminis</name>
    <dbReference type="NCBI Taxonomy" id="2909236"/>
    <lineage>
        <taxon>Bacteria</taxon>
        <taxon>Pseudomonadati</taxon>
        <taxon>Bacteroidota</taxon>
        <taxon>Chitinophagia</taxon>
        <taxon>Chitinophagales</taxon>
        <taxon>Chitinophagaceae</taxon>
        <taxon>Flavihumibacter</taxon>
    </lineage>
</organism>
<evidence type="ECO:0000313" key="2">
    <source>
        <dbReference type="EMBL" id="MCF1716468.1"/>
    </source>
</evidence>
<feature type="compositionally biased region" description="Basic and acidic residues" evidence="1">
    <location>
        <begin position="86"/>
        <end position="106"/>
    </location>
</feature>